<evidence type="ECO:0000313" key="3">
    <source>
        <dbReference type="Proteomes" id="UP000019666"/>
    </source>
</evidence>
<dbReference type="Proteomes" id="UP000019666">
    <property type="component" value="Unassembled WGS sequence"/>
</dbReference>
<evidence type="ECO:0000256" key="1">
    <source>
        <dbReference type="SAM" id="MobiDB-lite"/>
    </source>
</evidence>
<sequence length="104" mass="11111">MGHRLLDGRLGGQRTRPEGRDFGHGTRASCSLSVFLEPTRAASRAQTMNPGDGAVDKSEGSVDNRRHRARRLRSPSTDQSSRPILTAGPLGKPRGAESTGHPLA</sequence>
<evidence type="ECO:0000313" key="2">
    <source>
        <dbReference type="EMBL" id="EYD77700.1"/>
    </source>
</evidence>
<organism evidence="2 3">
    <name type="scientific">Rubellimicrobium mesophilum DSM 19309</name>
    <dbReference type="NCBI Taxonomy" id="442562"/>
    <lineage>
        <taxon>Bacteria</taxon>
        <taxon>Pseudomonadati</taxon>
        <taxon>Pseudomonadota</taxon>
        <taxon>Alphaproteobacteria</taxon>
        <taxon>Rhodobacterales</taxon>
        <taxon>Roseobacteraceae</taxon>
        <taxon>Rubellimicrobium</taxon>
    </lineage>
</organism>
<feature type="compositionally biased region" description="Basic and acidic residues" evidence="1">
    <location>
        <begin position="15"/>
        <end position="24"/>
    </location>
</feature>
<dbReference type="EMBL" id="AOSK01000024">
    <property type="protein sequence ID" value="EYD77700.1"/>
    <property type="molecule type" value="Genomic_DNA"/>
</dbReference>
<accession>A0A017HTP2</accession>
<comment type="caution">
    <text evidence="2">The sequence shown here is derived from an EMBL/GenBank/DDBJ whole genome shotgun (WGS) entry which is preliminary data.</text>
</comment>
<dbReference type="AlphaFoldDB" id="A0A017HTP2"/>
<feature type="region of interest" description="Disordered" evidence="1">
    <location>
        <begin position="1"/>
        <end position="28"/>
    </location>
</feature>
<dbReference type="HOGENOM" id="CLU_2248129_0_0_5"/>
<dbReference type="STRING" id="442562.Rumeso_00866"/>
<gene>
    <name evidence="2" type="ORF">Rumeso_00866</name>
</gene>
<name>A0A017HTP2_9RHOB</name>
<feature type="compositionally biased region" description="Polar residues" evidence="1">
    <location>
        <begin position="74"/>
        <end position="83"/>
    </location>
</feature>
<feature type="region of interest" description="Disordered" evidence="1">
    <location>
        <begin position="41"/>
        <end position="104"/>
    </location>
</feature>
<proteinExistence type="predicted"/>
<protein>
    <submittedName>
        <fullName evidence="2">Uncharacterized protein</fullName>
    </submittedName>
</protein>
<feature type="compositionally biased region" description="Basic and acidic residues" evidence="1">
    <location>
        <begin position="54"/>
        <end position="64"/>
    </location>
</feature>
<reference evidence="2 3" key="1">
    <citation type="submission" date="2013-02" db="EMBL/GenBank/DDBJ databases">
        <authorList>
            <person name="Fiebig A."/>
            <person name="Goeker M."/>
            <person name="Klenk H.-P.P."/>
        </authorList>
    </citation>
    <scope>NUCLEOTIDE SEQUENCE [LARGE SCALE GENOMIC DNA]</scope>
    <source>
        <strain evidence="2 3">DSM 19309</strain>
    </source>
</reference>
<keyword evidence="3" id="KW-1185">Reference proteome</keyword>